<accession>A0A7V8K6L9</accession>
<dbReference type="EMBL" id="MWIP01000013">
    <property type="protein sequence ID" value="KAF1685445.1"/>
    <property type="molecule type" value="Genomic_DNA"/>
</dbReference>
<reference evidence="3 4" key="1">
    <citation type="submission" date="2017-10" db="EMBL/GenBank/DDBJ databases">
        <title>Whole genome sequencing of Pseudoxanthomonas broegbernensis DSM 12573(T).</title>
        <authorList>
            <person name="Kumar S."/>
            <person name="Bansal K."/>
            <person name="Kaur A."/>
            <person name="Patil P."/>
            <person name="Sharma S."/>
            <person name="Patil P.B."/>
        </authorList>
    </citation>
    <scope>NUCLEOTIDE SEQUENCE [LARGE SCALE GENOMIC DNA]</scope>
    <source>
        <strain evidence="3 4">DSM 12573</strain>
    </source>
</reference>
<name>A0A7V8K6L9_9GAMM</name>
<proteinExistence type="predicted"/>
<comment type="caution">
    <text evidence="3">The sequence shown here is derived from an EMBL/GenBank/DDBJ whole genome shotgun (WGS) entry which is preliminary data.</text>
</comment>
<organism evidence="3 4">
    <name type="scientific">Pseudoxanthomonas broegbernensis</name>
    <dbReference type="NCBI Taxonomy" id="83619"/>
    <lineage>
        <taxon>Bacteria</taxon>
        <taxon>Pseudomonadati</taxon>
        <taxon>Pseudomonadota</taxon>
        <taxon>Gammaproteobacteria</taxon>
        <taxon>Lysobacterales</taxon>
        <taxon>Lysobacteraceae</taxon>
        <taxon>Pseudoxanthomonas</taxon>
    </lineage>
</organism>
<dbReference type="SUPFAM" id="SSF48452">
    <property type="entry name" value="TPR-like"/>
    <property type="match status" value="1"/>
</dbReference>
<keyword evidence="4" id="KW-1185">Reference proteome</keyword>
<gene>
    <name evidence="3" type="ORF">B1992_11925</name>
</gene>
<dbReference type="RefSeq" id="WP_162311723.1">
    <property type="nucleotide sequence ID" value="NZ_JACHGU010000002.1"/>
</dbReference>
<dbReference type="Proteomes" id="UP000462066">
    <property type="component" value="Unassembled WGS sequence"/>
</dbReference>
<feature type="region of interest" description="Disordered" evidence="1">
    <location>
        <begin position="230"/>
        <end position="278"/>
    </location>
</feature>
<dbReference type="InterPro" id="IPR011990">
    <property type="entry name" value="TPR-like_helical_dom_sf"/>
</dbReference>
<dbReference type="AlphaFoldDB" id="A0A7V8K6L9"/>
<dbReference type="Gene3D" id="1.25.40.10">
    <property type="entry name" value="Tetratricopeptide repeat domain"/>
    <property type="match status" value="1"/>
</dbReference>
<feature type="chain" id="PRO_5030645518" evidence="2">
    <location>
        <begin position="24"/>
        <end position="278"/>
    </location>
</feature>
<feature type="signal peptide" evidence="2">
    <location>
        <begin position="1"/>
        <end position="23"/>
    </location>
</feature>
<evidence type="ECO:0000313" key="4">
    <source>
        <dbReference type="Proteomes" id="UP000462066"/>
    </source>
</evidence>
<protein>
    <submittedName>
        <fullName evidence="3">Flp pilus assembly protein TadD</fullName>
    </submittedName>
</protein>
<sequence length="278" mass="29169">MNDSTKRHATLAAVALVAALAGACGSGPGHRVPPSADEPARRADDDRTVYLGLIERMQREGAYYASLAHIDAFRQRHGDPPRLRLMQADALRGTGQADAARQIYETLTGGAYAAAAWHGLGLIAVAGGQPARAEQALARATELAPLNADYLGDLGYQRLRAGRLADARTPLAMAAELSPANPRAIANLALWSLLQGDTRRAETLMQGAKLPDASRQAVYRLASELRPAVRHAQRADASTGGASPPPLAASAAGIAAPPPMLERFRPSPSAGDGLLDER</sequence>
<dbReference type="Pfam" id="PF13432">
    <property type="entry name" value="TPR_16"/>
    <property type="match status" value="1"/>
</dbReference>
<evidence type="ECO:0000256" key="2">
    <source>
        <dbReference type="SAM" id="SignalP"/>
    </source>
</evidence>
<evidence type="ECO:0000256" key="1">
    <source>
        <dbReference type="SAM" id="MobiDB-lite"/>
    </source>
</evidence>
<dbReference type="PROSITE" id="PS51257">
    <property type="entry name" value="PROKAR_LIPOPROTEIN"/>
    <property type="match status" value="1"/>
</dbReference>
<keyword evidence="2" id="KW-0732">Signal</keyword>
<evidence type="ECO:0000313" key="3">
    <source>
        <dbReference type="EMBL" id="KAF1685445.1"/>
    </source>
</evidence>
<feature type="compositionally biased region" description="Low complexity" evidence="1">
    <location>
        <begin position="237"/>
        <end position="255"/>
    </location>
</feature>